<evidence type="ECO:0000313" key="1">
    <source>
        <dbReference type="EMBL" id="OLQ00624.1"/>
    </source>
</evidence>
<protein>
    <submittedName>
        <fullName evidence="1">Uncharacterized protein</fullName>
    </submittedName>
</protein>
<name>A0A1Q9DZL2_SYMMI</name>
<reference evidence="1 2" key="1">
    <citation type="submission" date="2016-02" db="EMBL/GenBank/DDBJ databases">
        <title>Genome analysis of coral dinoflagellate symbionts highlights evolutionary adaptations to a symbiotic lifestyle.</title>
        <authorList>
            <person name="Aranda M."/>
            <person name="Li Y."/>
            <person name="Liew Y.J."/>
            <person name="Baumgarten S."/>
            <person name="Simakov O."/>
            <person name="Wilson M."/>
            <person name="Piel J."/>
            <person name="Ashoor H."/>
            <person name="Bougouffa S."/>
            <person name="Bajic V.B."/>
            <person name="Ryu T."/>
            <person name="Ravasi T."/>
            <person name="Bayer T."/>
            <person name="Micklem G."/>
            <person name="Kim H."/>
            <person name="Bhak J."/>
            <person name="Lajeunesse T.C."/>
            <person name="Voolstra C.R."/>
        </authorList>
    </citation>
    <scope>NUCLEOTIDE SEQUENCE [LARGE SCALE GENOMIC DNA]</scope>
    <source>
        <strain evidence="1 2">CCMP2467</strain>
    </source>
</reference>
<accession>A0A1Q9DZL2</accession>
<proteinExistence type="predicted"/>
<dbReference type="Proteomes" id="UP000186817">
    <property type="component" value="Unassembled WGS sequence"/>
</dbReference>
<gene>
    <name evidence="1" type="ORF">AK812_SmicGene16723</name>
</gene>
<evidence type="ECO:0000313" key="2">
    <source>
        <dbReference type="Proteomes" id="UP000186817"/>
    </source>
</evidence>
<organism evidence="1 2">
    <name type="scientific">Symbiodinium microadriaticum</name>
    <name type="common">Dinoflagellate</name>
    <name type="synonym">Zooxanthella microadriatica</name>
    <dbReference type="NCBI Taxonomy" id="2951"/>
    <lineage>
        <taxon>Eukaryota</taxon>
        <taxon>Sar</taxon>
        <taxon>Alveolata</taxon>
        <taxon>Dinophyceae</taxon>
        <taxon>Suessiales</taxon>
        <taxon>Symbiodiniaceae</taxon>
        <taxon>Symbiodinium</taxon>
    </lineage>
</organism>
<keyword evidence="2" id="KW-1185">Reference proteome</keyword>
<dbReference type="AlphaFoldDB" id="A0A1Q9DZL2"/>
<dbReference type="EMBL" id="LSRX01000322">
    <property type="protein sequence ID" value="OLQ00624.1"/>
    <property type="molecule type" value="Genomic_DNA"/>
</dbReference>
<sequence>MDLQSFGAMPTLVLAAFARCDADGGGVSSAVQDQRDVQQMRSSCHEFAANLWWQIFGHLARTTLVATATVQLESQGCQGCGQGWWQQQCGRVSVAACTADLEEFLWRISCSPVFGYAATSCSTDLVATHVARGISCEMYEGAPGAEPQSSFARVRKAFRFREAFDGAFNMVEVARREAQQVARFQVACLPSQTYARGNLFGHCGHLRDDLPVVWCNQGPLGPSRAAVSDNAVALAGHCDPHSRTLVFDLQGHGLQGGCCQNWHEGVAFRTDAKCADGYVVLGGWDCSPRLTPDEAPYPFDSGGHSQWASAPAELLATLMAFHPFGHLSCTASRRVMTVEVLAQKDNKANEGLAKKGSTTRWPLLMVNMQVRT</sequence>
<comment type="caution">
    <text evidence="1">The sequence shown here is derived from an EMBL/GenBank/DDBJ whole genome shotgun (WGS) entry which is preliminary data.</text>
</comment>